<evidence type="ECO:0000259" key="5">
    <source>
        <dbReference type="PROSITE" id="PS50893"/>
    </source>
</evidence>
<dbReference type="SUPFAM" id="SSF52540">
    <property type="entry name" value="P-loop containing nucleoside triphosphate hydrolases"/>
    <property type="match status" value="2"/>
</dbReference>
<dbReference type="OrthoDB" id="2110130at2759"/>
<dbReference type="InterPro" id="IPR003593">
    <property type="entry name" value="AAA+_ATPase"/>
</dbReference>
<dbReference type="AlphaFoldDB" id="E1Z2U0"/>
<feature type="domain" description="ABC transporter" evidence="5">
    <location>
        <begin position="33"/>
        <end position="349"/>
    </location>
</feature>
<dbReference type="PANTHER" id="PTHR19211:SF129">
    <property type="entry name" value="ABC TRANSPORTER ATP-BINDING PROTEIN"/>
    <property type="match status" value="1"/>
</dbReference>
<name>E1Z2U0_CHLVA</name>
<keyword evidence="3" id="KW-0067">ATP-binding</keyword>
<dbReference type="CDD" id="cd03221">
    <property type="entry name" value="ABCF_EF-3"/>
    <property type="match status" value="1"/>
</dbReference>
<dbReference type="InterPro" id="IPR032781">
    <property type="entry name" value="ABC_tran_Xtn"/>
</dbReference>
<dbReference type="InterPro" id="IPR017871">
    <property type="entry name" value="ABC_transporter-like_CS"/>
</dbReference>
<dbReference type="eggNOG" id="KOG0062">
    <property type="taxonomic scope" value="Eukaryota"/>
</dbReference>
<dbReference type="Proteomes" id="UP000008141">
    <property type="component" value="Unassembled WGS sequence"/>
</dbReference>
<dbReference type="Gene3D" id="3.40.50.300">
    <property type="entry name" value="P-loop containing nucleotide triphosphate hydrolases"/>
    <property type="match status" value="2"/>
</dbReference>
<feature type="region of interest" description="Disordered" evidence="4">
    <location>
        <begin position="666"/>
        <end position="706"/>
    </location>
</feature>
<evidence type="ECO:0000256" key="3">
    <source>
        <dbReference type="ARBA" id="ARBA00022840"/>
    </source>
</evidence>
<dbReference type="GO" id="GO:0005524">
    <property type="term" value="F:ATP binding"/>
    <property type="evidence" value="ECO:0007669"/>
    <property type="project" value="UniProtKB-KW"/>
</dbReference>
<dbReference type="GO" id="GO:0016887">
    <property type="term" value="F:ATP hydrolysis activity"/>
    <property type="evidence" value="ECO:0007669"/>
    <property type="project" value="InterPro"/>
</dbReference>
<dbReference type="PROSITE" id="PS00211">
    <property type="entry name" value="ABC_TRANSPORTER_1"/>
    <property type="match status" value="1"/>
</dbReference>
<protein>
    <recommendedName>
        <fullName evidence="5">ABC transporter domain-containing protein</fullName>
    </recommendedName>
</protein>
<dbReference type="FunFam" id="3.40.50.300:FF:000011">
    <property type="entry name" value="Putative ABC transporter ATP-binding component"/>
    <property type="match status" value="1"/>
</dbReference>
<evidence type="ECO:0000256" key="4">
    <source>
        <dbReference type="SAM" id="MobiDB-lite"/>
    </source>
</evidence>
<evidence type="ECO:0000313" key="7">
    <source>
        <dbReference type="Proteomes" id="UP000008141"/>
    </source>
</evidence>
<dbReference type="GeneID" id="17359321"/>
<feature type="domain" description="ABC transporter" evidence="5">
    <location>
        <begin position="450"/>
        <end position="680"/>
    </location>
</feature>
<reference evidence="6 7" key="1">
    <citation type="journal article" date="2010" name="Plant Cell">
        <title>The Chlorella variabilis NC64A genome reveals adaptation to photosymbiosis, coevolution with viruses, and cryptic sex.</title>
        <authorList>
            <person name="Blanc G."/>
            <person name="Duncan G."/>
            <person name="Agarkova I."/>
            <person name="Borodovsky M."/>
            <person name="Gurnon J."/>
            <person name="Kuo A."/>
            <person name="Lindquist E."/>
            <person name="Lucas S."/>
            <person name="Pangilinan J."/>
            <person name="Polle J."/>
            <person name="Salamov A."/>
            <person name="Terry A."/>
            <person name="Yamada T."/>
            <person name="Dunigan D.D."/>
            <person name="Grigoriev I.V."/>
            <person name="Claverie J.M."/>
            <person name="Van Etten J.L."/>
        </authorList>
    </citation>
    <scope>NUCLEOTIDE SEQUENCE [LARGE SCALE GENOMIC DNA]</scope>
    <source>
        <strain evidence="6 7">NC64A</strain>
    </source>
</reference>
<evidence type="ECO:0000256" key="1">
    <source>
        <dbReference type="ARBA" id="ARBA00022737"/>
    </source>
</evidence>
<evidence type="ECO:0000313" key="6">
    <source>
        <dbReference type="EMBL" id="EFN60053.1"/>
    </source>
</evidence>
<proteinExistence type="predicted"/>
<gene>
    <name evidence="6" type="ORF">CHLNCDRAFT_133300</name>
</gene>
<dbReference type="Pfam" id="PF12848">
    <property type="entry name" value="ABC_tran_Xtn"/>
    <property type="match status" value="1"/>
</dbReference>
<dbReference type="PROSITE" id="PS50893">
    <property type="entry name" value="ABC_TRANSPORTER_2"/>
    <property type="match status" value="2"/>
</dbReference>
<keyword evidence="1" id="KW-0677">Repeat</keyword>
<organism evidence="7">
    <name type="scientific">Chlorella variabilis</name>
    <name type="common">Green alga</name>
    <dbReference type="NCBI Taxonomy" id="554065"/>
    <lineage>
        <taxon>Eukaryota</taxon>
        <taxon>Viridiplantae</taxon>
        <taxon>Chlorophyta</taxon>
        <taxon>core chlorophytes</taxon>
        <taxon>Trebouxiophyceae</taxon>
        <taxon>Chlorellales</taxon>
        <taxon>Chlorellaceae</taxon>
        <taxon>Chlorella clade</taxon>
        <taxon>Chlorella</taxon>
    </lineage>
</organism>
<dbReference type="InterPro" id="IPR050611">
    <property type="entry name" value="ABCF"/>
</dbReference>
<evidence type="ECO:0000256" key="2">
    <source>
        <dbReference type="ARBA" id="ARBA00022741"/>
    </source>
</evidence>
<dbReference type="InterPro" id="IPR027417">
    <property type="entry name" value="P-loop_NTPase"/>
</dbReference>
<dbReference type="InParanoid" id="E1Z2U0"/>
<dbReference type="EMBL" id="GL433835">
    <property type="protein sequence ID" value="EFN60053.1"/>
    <property type="molecule type" value="Genomic_DNA"/>
</dbReference>
<dbReference type="SMART" id="SM00382">
    <property type="entry name" value="AAA"/>
    <property type="match status" value="2"/>
</dbReference>
<feature type="compositionally biased region" description="Low complexity" evidence="4">
    <location>
        <begin position="673"/>
        <end position="691"/>
    </location>
</feature>
<dbReference type="RefSeq" id="XP_005852155.1">
    <property type="nucleotide sequence ID" value="XM_005852093.1"/>
</dbReference>
<accession>E1Z2U0</accession>
<dbReference type="STRING" id="554065.E1Z2U0"/>
<dbReference type="PANTHER" id="PTHR19211">
    <property type="entry name" value="ATP-BINDING TRANSPORT PROTEIN-RELATED"/>
    <property type="match status" value="1"/>
</dbReference>
<dbReference type="KEGG" id="cvr:CHLNCDRAFT_133300"/>
<dbReference type="Pfam" id="PF00005">
    <property type="entry name" value="ABC_tran"/>
    <property type="match status" value="3"/>
</dbReference>
<sequence length="706" mass="76313">MVSPRCLLATAITATSQQSRFHTETLETASQDVDLRGVHLAVGDRELLASAHLRLTAGQRYGLLGRNGIGKSTLLKAVGMGLVVGFPKNLRCLYVDQLEGVDLEQSAVEVVVGADVAAQRAQRDSEALEAALEGGDGADVARTLRQLQLDRLVDEVGEARQTAERRSGERGLAARQALVAAEARLEAAQQALGEPVGAQEMHGALGVAQDLLNDLFERLSLREPEEAEAQARAILTGLGFTQAQQEAPLGQLSGGWRIRVSLAQALFLQPDLLLLDEPTNHLDLPGIIWLQRYLRKLERTTLVVVSHDRAFLNAVAQEIIVFRKQQLSYYGGNYDEYVAQVEERQLHQQRLADGIERKREHMEKSIQEGLKQAKKAGDDKKLGMVASRKKKLENRMGMEKNAAGHRLRLNKDMVGYFDAARQQADVEEKEANPPWKVQEPDPLRHKGPVVQLEAVSCGYRRSRPVLKGVTLCVEQGERVALVGPNGEGKSTLVKTMIAQLPALAGTVQTHRRVGGWVAASISARIAYFQQTQVEEMCAQQDATALSYMQEKWPAAREQELRNHLGSFGCKGGTATQPLRTLSGGQAVRVALAAAFYGRPHLLILDEPSNHLDLGGVESLAEALRQYGGSVLLWLVQQAAQRVFLVAAGELKLLEGGVAEYVKTLSGTGKKKAAAGGAKKGGSAAAAGSSSGTKGGGQKKPGGSQKR</sequence>
<dbReference type="OMA" id="SSQINMM"/>
<keyword evidence="2" id="KW-0547">Nucleotide-binding</keyword>
<keyword evidence="7" id="KW-1185">Reference proteome</keyword>
<dbReference type="InterPro" id="IPR003439">
    <property type="entry name" value="ABC_transporter-like_ATP-bd"/>
</dbReference>